<sequence>MKKNLLILSLSLGLAFTGCQSDATAEDPQEVVEIQNSLKEKKHDPNKLHIPMRNEPEDGLSANLHLPQFFKGALADCDTYHHYDGGDSIMVLEETPQSYHGEVSVNNIELNDQLNICGTVETSEDVKINYAGVFNFGGEMHVKGDVTVLYGGHFVIEGDVLIEGDLTLGKGATLQFLGEESSLQVNGKSKVHKKAIIQGTFEDVSNIIKK</sequence>
<dbReference type="PROSITE" id="PS51257">
    <property type="entry name" value="PROKAR_LIPOPROTEIN"/>
    <property type="match status" value="1"/>
</dbReference>
<dbReference type="EMBL" id="VHSF01000001">
    <property type="protein sequence ID" value="TRO67489.1"/>
    <property type="molecule type" value="Genomic_DNA"/>
</dbReference>
<comment type="caution">
    <text evidence="2">The sequence shown here is derived from an EMBL/GenBank/DDBJ whole genome shotgun (WGS) entry which is preliminary data.</text>
</comment>
<evidence type="ECO:0000256" key="1">
    <source>
        <dbReference type="SAM" id="SignalP"/>
    </source>
</evidence>
<keyword evidence="3" id="KW-1185">Reference proteome</keyword>
<feature type="signal peptide" evidence="1">
    <location>
        <begin position="1"/>
        <end position="25"/>
    </location>
</feature>
<reference evidence="2 3" key="1">
    <citation type="submission" date="2019-06" db="EMBL/GenBank/DDBJ databases">
        <title>Gramella sabulilitoris sp. nov., isolated from a marine sand.</title>
        <authorList>
            <person name="Yoon J.-H."/>
        </authorList>
    </citation>
    <scope>NUCLEOTIDE SEQUENCE [LARGE SCALE GENOMIC DNA]</scope>
    <source>
        <strain evidence="2 3">HSMS-1</strain>
    </source>
</reference>
<organism evidence="2 3">
    <name type="scientific">Christiangramia sabulilitoris</name>
    <dbReference type="NCBI Taxonomy" id="2583991"/>
    <lineage>
        <taxon>Bacteria</taxon>
        <taxon>Pseudomonadati</taxon>
        <taxon>Bacteroidota</taxon>
        <taxon>Flavobacteriia</taxon>
        <taxon>Flavobacteriales</taxon>
        <taxon>Flavobacteriaceae</taxon>
        <taxon>Christiangramia</taxon>
    </lineage>
</organism>
<dbReference type="Proteomes" id="UP000315131">
    <property type="component" value="Unassembled WGS sequence"/>
</dbReference>
<keyword evidence="1" id="KW-0732">Signal</keyword>
<evidence type="ECO:0000313" key="3">
    <source>
        <dbReference type="Proteomes" id="UP000315131"/>
    </source>
</evidence>
<feature type="chain" id="PRO_5021991826" description="Polymer-forming cytoskeletal protein" evidence="1">
    <location>
        <begin position="26"/>
        <end position="210"/>
    </location>
</feature>
<evidence type="ECO:0000313" key="2">
    <source>
        <dbReference type="EMBL" id="TRO67489.1"/>
    </source>
</evidence>
<gene>
    <name evidence="2" type="ORF">FGM01_06280</name>
</gene>
<name>A0A550I945_9FLAO</name>
<protein>
    <recommendedName>
        <fullName evidence="4">Polymer-forming cytoskeletal protein</fullName>
    </recommendedName>
</protein>
<proteinExistence type="predicted"/>
<accession>A0A550I945</accession>
<evidence type="ECO:0008006" key="4">
    <source>
        <dbReference type="Google" id="ProtNLM"/>
    </source>
</evidence>
<dbReference type="AlphaFoldDB" id="A0A550I945"/>
<dbReference type="RefSeq" id="WP_143410263.1">
    <property type="nucleotide sequence ID" value="NZ_VHSF01000001.1"/>
</dbReference>
<dbReference type="OrthoDB" id="1424519at2"/>